<name>A0A511UY96_9BACI</name>
<dbReference type="CDD" id="cd01745">
    <property type="entry name" value="GATase1_2"/>
    <property type="match status" value="1"/>
</dbReference>
<dbReference type="PANTHER" id="PTHR43235">
    <property type="entry name" value="GLUTAMINE AMIDOTRANSFERASE PB2B2.05-RELATED"/>
    <property type="match status" value="1"/>
</dbReference>
<dbReference type="EMBL" id="BJXW01000004">
    <property type="protein sequence ID" value="GEN30102.1"/>
    <property type="molecule type" value="Genomic_DNA"/>
</dbReference>
<proteinExistence type="predicted"/>
<dbReference type="PANTHER" id="PTHR43235:SF1">
    <property type="entry name" value="GLUTAMINE AMIDOTRANSFERASE PB2B2.05-RELATED"/>
    <property type="match status" value="1"/>
</dbReference>
<dbReference type="InterPro" id="IPR011697">
    <property type="entry name" value="Peptidase_C26"/>
</dbReference>
<dbReference type="RefSeq" id="WP_146935038.1">
    <property type="nucleotide sequence ID" value="NZ_BJXW01000004.1"/>
</dbReference>
<keyword evidence="1" id="KW-0378">Hydrolase</keyword>
<protein>
    <submittedName>
        <fullName evidence="1">Gamma-glutamyl-gamma-aminobutyrate hydrolase</fullName>
    </submittedName>
</protein>
<evidence type="ECO:0000313" key="1">
    <source>
        <dbReference type="EMBL" id="GEN30102.1"/>
    </source>
</evidence>
<comment type="caution">
    <text evidence="1">The sequence shown here is derived from an EMBL/GenBank/DDBJ whole genome shotgun (WGS) entry which is preliminary data.</text>
</comment>
<accession>A0A511UY96</accession>
<dbReference type="Gene3D" id="3.40.50.880">
    <property type="match status" value="1"/>
</dbReference>
<dbReference type="InterPro" id="IPR044668">
    <property type="entry name" value="PuuD-like"/>
</dbReference>
<dbReference type="GO" id="GO:0033969">
    <property type="term" value="F:gamma-glutamyl-gamma-aminobutyrate hydrolase activity"/>
    <property type="evidence" value="ECO:0007669"/>
    <property type="project" value="TreeGrafter"/>
</dbReference>
<dbReference type="Proteomes" id="UP000321491">
    <property type="component" value="Unassembled WGS sequence"/>
</dbReference>
<dbReference type="Pfam" id="PF07722">
    <property type="entry name" value="Peptidase_C26"/>
    <property type="match status" value="1"/>
</dbReference>
<dbReference type="GO" id="GO:0006598">
    <property type="term" value="P:polyamine catabolic process"/>
    <property type="evidence" value="ECO:0007669"/>
    <property type="project" value="TreeGrafter"/>
</dbReference>
<dbReference type="InterPro" id="IPR029062">
    <property type="entry name" value="Class_I_gatase-like"/>
</dbReference>
<organism evidence="1 2">
    <name type="scientific">Cerasibacillus quisquiliarum</name>
    <dbReference type="NCBI Taxonomy" id="227865"/>
    <lineage>
        <taxon>Bacteria</taxon>
        <taxon>Bacillati</taxon>
        <taxon>Bacillota</taxon>
        <taxon>Bacilli</taxon>
        <taxon>Bacillales</taxon>
        <taxon>Bacillaceae</taxon>
        <taxon>Cerasibacillus</taxon>
    </lineage>
</organism>
<evidence type="ECO:0000313" key="2">
    <source>
        <dbReference type="Proteomes" id="UP000321491"/>
    </source>
</evidence>
<reference evidence="1 2" key="1">
    <citation type="submission" date="2019-07" db="EMBL/GenBank/DDBJ databases">
        <title>Whole genome shotgun sequence of Cerasibacillus quisquiliarum NBRC 102429.</title>
        <authorList>
            <person name="Hosoyama A."/>
            <person name="Uohara A."/>
            <person name="Ohji S."/>
            <person name="Ichikawa N."/>
        </authorList>
    </citation>
    <scope>NUCLEOTIDE SEQUENCE [LARGE SCALE GENOMIC DNA]</scope>
    <source>
        <strain evidence="1 2">NBRC 102429</strain>
    </source>
</reference>
<dbReference type="GO" id="GO:0005829">
    <property type="term" value="C:cytosol"/>
    <property type="evidence" value="ECO:0007669"/>
    <property type="project" value="TreeGrafter"/>
</dbReference>
<gene>
    <name evidence="1" type="ORF">CQU01_03400</name>
</gene>
<dbReference type="PROSITE" id="PS51273">
    <property type="entry name" value="GATASE_TYPE_1"/>
    <property type="match status" value="1"/>
</dbReference>
<dbReference type="AlphaFoldDB" id="A0A511UY96"/>
<sequence>MKPIIGITPSFDLDKKNYFLSVDNISAIKRTGGISIILSYTSSEKIEILANKIDGLYLTGGGDIAPTLYNQEPHPKLGDVSPFRDVFEILMTKKVLQLNKPILGVCRGCQILNVACGGSMYQDIYSQFEGQLLQHEQKAPVWHGTHFVRIKEGSLLYKLIGTTKIRVNSRHHQAIHNIGKHLKVCARASDDVTESIEGVDSQFVLGLQWHPENMLTNDDKIAYKIYEGFINACLN</sequence>
<dbReference type="SUPFAM" id="SSF52317">
    <property type="entry name" value="Class I glutamine amidotransferase-like"/>
    <property type="match status" value="1"/>
</dbReference>
<dbReference type="OrthoDB" id="9813383at2"/>
<keyword evidence="2" id="KW-1185">Reference proteome</keyword>